<gene>
    <name evidence="3" type="ORF">SAMN05216175_11590</name>
</gene>
<evidence type="ECO:0000313" key="3">
    <source>
        <dbReference type="EMBL" id="SFG84866.1"/>
    </source>
</evidence>
<keyword evidence="1" id="KW-1133">Transmembrane helix</keyword>
<keyword evidence="4" id="KW-1185">Reference proteome</keyword>
<feature type="transmembrane region" description="Helical" evidence="1">
    <location>
        <begin position="6"/>
        <end position="25"/>
    </location>
</feature>
<evidence type="ECO:0000313" key="4">
    <source>
        <dbReference type="Proteomes" id="UP000198623"/>
    </source>
</evidence>
<evidence type="ECO:0000259" key="2">
    <source>
        <dbReference type="Pfam" id="PF10675"/>
    </source>
</evidence>
<organism evidence="3 4">
    <name type="scientific">Neptunomonas qingdaonensis</name>
    <dbReference type="NCBI Taxonomy" id="1045558"/>
    <lineage>
        <taxon>Bacteria</taxon>
        <taxon>Pseudomonadati</taxon>
        <taxon>Pseudomonadota</taxon>
        <taxon>Gammaproteobacteria</taxon>
        <taxon>Oceanospirillales</taxon>
        <taxon>Oceanospirillaceae</taxon>
        <taxon>Neptunomonas</taxon>
    </lineage>
</organism>
<evidence type="ECO:0000256" key="1">
    <source>
        <dbReference type="SAM" id="Phobius"/>
    </source>
</evidence>
<dbReference type="AlphaFoldDB" id="A0A1I2VBT4"/>
<dbReference type="STRING" id="1045558.SAMN05216175_11590"/>
<dbReference type="EMBL" id="FOOU01000015">
    <property type="protein sequence ID" value="SFG84866.1"/>
    <property type="molecule type" value="Genomic_DNA"/>
</dbReference>
<reference evidence="4" key="1">
    <citation type="submission" date="2016-10" db="EMBL/GenBank/DDBJ databases">
        <authorList>
            <person name="Varghese N."/>
            <person name="Submissions S."/>
        </authorList>
    </citation>
    <scope>NUCLEOTIDE SEQUENCE [LARGE SCALE GENOMIC DNA]</scope>
    <source>
        <strain evidence="4">CGMCC 1.10971</strain>
    </source>
</reference>
<keyword evidence="1" id="KW-0812">Transmembrane</keyword>
<dbReference type="RefSeq" id="WP_090729950.1">
    <property type="nucleotide sequence ID" value="NZ_FOOU01000015.1"/>
</dbReference>
<feature type="domain" description="DUF2489" evidence="2">
    <location>
        <begin position="29"/>
        <end position="150"/>
    </location>
</feature>
<accession>A0A1I2VBT4</accession>
<dbReference type="OrthoDB" id="5740155at2"/>
<dbReference type="Pfam" id="PF10675">
    <property type="entry name" value="DUF2489"/>
    <property type="match status" value="1"/>
</dbReference>
<protein>
    <recommendedName>
        <fullName evidence="2">DUF2489 domain-containing protein</fullName>
    </recommendedName>
</protein>
<proteinExistence type="predicted"/>
<name>A0A1I2VBT4_9GAMM</name>
<sequence length="159" mass="18510">MSESTVFVLIGLGVLIIFFLSFFIYKKYISLVNIKRQKEEQAERLRAAQEEKYKHIIDSLKILSQALMTEQVGVVEGAIRIKVLIDHHDPDLHKNQSYAVFSDIFAETEHIPFLKAWKELDKRSKRKYELFMSDIEMKRGEEVKAAAVKLNAELSRTLH</sequence>
<dbReference type="Proteomes" id="UP000198623">
    <property type="component" value="Unassembled WGS sequence"/>
</dbReference>
<dbReference type="InterPro" id="IPR019617">
    <property type="entry name" value="DUF2489"/>
</dbReference>
<keyword evidence="1" id="KW-0472">Membrane</keyword>